<dbReference type="Proteomes" id="UP000054783">
    <property type="component" value="Unassembled WGS sequence"/>
</dbReference>
<dbReference type="PANTHER" id="PTHR47272:SF1">
    <property type="entry name" value="PIGGYBAC TRANSPOSABLE ELEMENT-DERIVED PROTEIN 3-LIKE"/>
    <property type="match status" value="1"/>
</dbReference>
<feature type="compositionally biased region" description="Acidic residues" evidence="1">
    <location>
        <begin position="8"/>
        <end position="26"/>
    </location>
</feature>
<dbReference type="AlphaFoldDB" id="A0A0V0ZLQ1"/>
<sequence length="194" mass="22341">MVVCSDADISEPDIDTDGELVEEPLDASDDDKIEKVQVSQRSKYQWTRKSFTPTPTPFHCRRSDCTSVLEPVEYFRQYFTDTVYEIIADRTKIYAGQCGYRNFSVSAIDIETVTGILLTTGITSLPEFRMYWTAGTSLDFVADLISRNRNQNHPHFDRFCNVRPLRDHIQPVCLKTEPSKWQSTDEHIIPYATD</sequence>
<evidence type="ECO:0000313" key="3">
    <source>
        <dbReference type="EMBL" id="KRY13130.1"/>
    </source>
</evidence>
<evidence type="ECO:0000259" key="2">
    <source>
        <dbReference type="Pfam" id="PF13843"/>
    </source>
</evidence>
<dbReference type="InterPro" id="IPR029526">
    <property type="entry name" value="PGBD"/>
</dbReference>
<name>A0A0V0ZLQ1_9BILA</name>
<dbReference type="PANTHER" id="PTHR47272">
    <property type="entry name" value="DDE_TNP_1_7 DOMAIN-CONTAINING PROTEIN"/>
    <property type="match status" value="1"/>
</dbReference>
<gene>
    <name evidence="3" type="primary">PGBD1</name>
    <name evidence="3" type="ORF">T12_2739</name>
</gene>
<dbReference type="Pfam" id="PF13843">
    <property type="entry name" value="DDE_Tnp_1_7"/>
    <property type="match status" value="1"/>
</dbReference>
<proteinExistence type="predicted"/>
<reference evidence="3 4" key="1">
    <citation type="submission" date="2015-01" db="EMBL/GenBank/DDBJ databases">
        <title>Evolution of Trichinella species and genotypes.</title>
        <authorList>
            <person name="Korhonen P.K."/>
            <person name="Edoardo P."/>
            <person name="Giuseppe L.R."/>
            <person name="Gasser R.B."/>
        </authorList>
    </citation>
    <scope>NUCLEOTIDE SEQUENCE [LARGE SCALE GENOMIC DNA]</scope>
    <source>
        <strain evidence="3">ISS2496</strain>
    </source>
</reference>
<dbReference type="STRING" id="990121.A0A0V0ZLQ1"/>
<accession>A0A0V0ZLQ1</accession>
<feature type="region of interest" description="Disordered" evidence="1">
    <location>
        <begin position="1"/>
        <end position="26"/>
    </location>
</feature>
<dbReference type="EMBL" id="JYDQ01000147">
    <property type="protein sequence ID" value="KRY13130.1"/>
    <property type="molecule type" value="Genomic_DNA"/>
</dbReference>
<keyword evidence="4" id="KW-1185">Reference proteome</keyword>
<comment type="caution">
    <text evidence="3">The sequence shown here is derived from an EMBL/GenBank/DDBJ whole genome shotgun (WGS) entry which is preliminary data.</text>
</comment>
<organism evidence="3 4">
    <name type="scientific">Trichinella patagoniensis</name>
    <dbReference type="NCBI Taxonomy" id="990121"/>
    <lineage>
        <taxon>Eukaryota</taxon>
        <taxon>Metazoa</taxon>
        <taxon>Ecdysozoa</taxon>
        <taxon>Nematoda</taxon>
        <taxon>Enoplea</taxon>
        <taxon>Dorylaimia</taxon>
        <taxon>Trichinellida</taxon>
        <taxon>Trichinellidae</taxon>
        <taxon>Trichinella</taxon>
    </lineage>
</organism>
<protein>
    <submittedName>
        <fullName evidence="3">PiggyBac transposable element-derived protein 1</fullName>
    </submittedName>
</protein>
<dbReference type="OrthoDB" id="5919918at2759"/>
<evidence type="ECO:0000313" key="4">
    <source>
        <dbReference type="Proteomes" id="UP000054783"/>
    </source>
</evidence>
<feature type="domain" description="PiggyBac transposable element-derived protein" evidence="2">
    <location>
        <begin position="71"/>
        <end position="149"/>
    </location>
</feature>
<evidence type="ECO:0000256" key="1">
    <source>
        <dbReference type="SAM" id="MobiDB-lite"/>
    </source>
</evidence>